<dbReference type="OMA" id="LCKPMSE"/>
<dbReference type="Proteomes" id="UP000039324">
    <property type="component" value="Unassembled WGS sequence"/>
</dbReference>
<evidence type="ECO:0000313" key="10">
    <source>
        <dbReference type="Proteomes" id="UP000039324"/>
    </source>
</evidence>
<gene>
    <name evidence="8" type="ORF">PBRA_003419</name>
    <name evidence="9" type="ORF">PLBR_LOCUS6982</name>
</gene>
<dbReference type="EMBL" id="OVEO01000012">
    <property type="protein sequence ID" value="SPQ99767.1"/>
    <property type="molecule type" value="Genomic_DNA"/>
</dbReference>
<evidence type="ECO:0000256" key="4">
    <source>
        <dbReference type="ARBA" id="ARBA00023136"/>
    </source>
</evidence>
<keyword evidence="5" id="KW-0175">Coiled coil</keyword>
<dbReference type="STRING" id="37360.A0A0G4J8H1"/>
<feature type="coiled-coil region" evidence="5">
    <location>
        <begin position="505"/>
        <end position="532"/>
    </location>
</feature>
<dbReference type="PANTHER" id="PTHR46494">
    <property type="entry name" value="CORA FAMILY METAL ION TRANSPORTER (EUROFUNG)"/>
    <property type="match status" value="1"/>
</dbReference>
<evidence type="ECO:0000256" key="6">
    <source>
        <dbReference type="SAM" id="Phobius"/>
    </source>
</evidence>
<dbReference type="AlphaFoldDB" id="A0A0G4J8H1"/>
<sequence length="620" mass="69731">MPNEAPATKAAWTKYVVDREVGPAASASVSASGNCVVVLTPNFTDVADVWFGLGRVPLEIWRRLAQHAHWIPLASPGDIDVQMFDVTLDGSERLMVVFDKSADGQVSHEELIDGLESKGFSNLGACEEFNDLLNIVSVINNKRCISAQQLAWILQRTKLEQLDGMALPGGPCPEHDAGTCGPRSSLSTQCYNAKDFAASAVDEPDAVHQFFLHASDSAKMHGLASGHPVLWIAFDNVMGLDYRKTQCRCAIENRRLLIMMALRYRLHPLGVERVLNLQNERPKRLVFGRCDFLVIPSYRLSPRSARSVAEYSRSIEKSDSGRAHHSSVLSRTAPAVEIEECQLAIFLDNQAWNELIHVQTPWVKAGMRAHTQAQNIDILEKFDGEEARQRPMFADLMGQLSSNYSMLRRGSTQWLQFAMLEIISKNLTEVVDALRLFIIYHQDLLHTEEAGYKTENIKMIIALGDDLENLQRKVRPLRRIMRSVADETALEISLRRYLADLDEDINNSLLDMEQMISQCESLRNEVRTYKEERMNNILYTLTGVTTAFIPAQFLTGVYGMNFYNVQTELSPIPELTWTYGYPMFWVLVVLLSTTISVFVRWVLRGSTGSSSSSSSSKKPT</sequence>
<accession>A0A0G4J8H1</accession>
<feature type="transmembrane region" description="Helical" evidence="6">
    <location>
        <begin position="583"/>
        <end position="603"/>
    </location>
</feature>
<dbReference type="EMBL" id="CDSF01000155">
    <property type="protein sequence ID" value="CEP03812.1"/>
    <property type="molecule type" value="Genomic_DNA"/>
</dbReference>
<dbReference type="GO" id="GO:0005509">
    <property type="term" value="F:calcium ion binding"/>
    <property type="evidence" value="ECO:0007669"/>
    <property type="project" value="InterPro"/>
</dbReference>
<dbReference type="PROSITE" id="PS00018">
    <property type="entry name" value="EF_HAND_1"/>
    <property type="match status" value="1"/>
</dbReference>
<proteinExistence type="predicted"/>
<keyword evidence="9" id="KW-0496">Mitochondrion</keyword>
<geneLocation type="mitochondrion" evidence="9"/>
<dbReference type="GO" id="GO:0000287">
    <property type="term" value="F:magnesium ion binding"/>
    <property type="evidence" value="ECO:0007669"/>
    <property type="project" value="TreeGrafter"/>
</dbReference>
<evidence type="ECO:0000256" key="1">
    <source>
        <dbReference type="ARBA" id="ARBA00004651"/>
    </source>
</evidence>
<evidence type="ECO:0000313" key="9">
    <source>
        <dbReference type="EMBL" id="SPQ99767.1"/>
    </source>
</evidence>
<dbReference type="InterPro" id="IPR018247">
    <property type="entry name" value="EF_Hand_1_Ca_BS"/>
</dbReference>
<feature type="domain" description="EF-hand" evidence="7">
    <location>
        <begin position="86"/>
        <end position="121"/>
    </location>
</feature>
<feature type="transmembrane region" description="Helical" evidence="6">
    <location>
        <begin position="537"/>
        <end position="563"/>
    </location>
</feature>
<dbReference type="GO" id="GO:0005886">
    <property type="term" value="C:plasma membrane"/>
    <property type="evidence" value="ECO:0007669"/>
    <property type="project" value="UniProtKB-SubCell"/>
</dbReference>
<keyword evidence="3 6" id="KW-1133">Transmembrane helix</keyword>
<dbReference type="InterPro" id="IPR002523">
    <property type="entry name" value="MgTranspt_CorA/ZnTranspt_ZntB"/>
</dbReference>
<dbReference type="PANTHER" id="PTHR46494:SF1">
    <property type="entry name" value="CORA FAMILY METAL ION TRANSPORTER (EUROFUNG)"/>
    <property type="match status" value="1"/>
</dbReference>
<dbReference type="Proteomes" id="UP000290189">
    <property type="component" value="Unassembled WGS sequence"/>
</dbReference>
<evidence type="ECO:0000313" key="11">
    <source>
        <dbReference type="Proteomes" id="UP000290189"/>
    </source>
</evidence>
<dbReference type="InterPro" id="IPR045863">
    <property type="entry name" value="CorA_TM1_TM2"/>
</dbReference>
<keyword evidence="4 6" id="KW-0472">Membrane</keyword>
<dbReference type="GO" id="GO:0015095">
    <property type="term" value="F:magnesium ion transmembrane transporter activity"/>
    <property type="evidence" value="ECO:0007669"/>
    <property type="project" value="TreeGrafter"/>
</dbReference>
<evidence type="ECO:0000259" key="7">
    <source>
        <dbReference type="PROSITE" id="PS50222"/>
    </source>
</evidence>
<dbReference type="Gene3D" id="1.20.58.340">
    <property type="entry name" value="Magnesium transport protein CorA, transmembrane region"/>
    <property type="match status" value="1"/>
</dbReference>
<dbReference type="SUPFAM" id="SSF144083">
    <property type="entry name" value="Magnesium transport protein CorA, transmembrane region"/>
    <property type="match status" value="1"/>
</dbReference>
<dbReference type="PROSITE" id="PS50222">
    <property type="entry name" value="EF_HAND_2"/>
    <property type="match status" value="1"/>
</dbReference>
<dbReference type="GO" id="GO:0050897">
    <property type="term" value="F:cobalt ion binding"/>
    <property type="evidence" value="ECO:0007669"/>
    <property type="project" value="TreeGrafter"/>
</dbReference>
<evidence type="ECO:0000256" key="5">
    <source>
        <dbReference type="SAM" id="Coils"/>
    </source>
</evidence>
<keyword evidence="10" id="KW-1185">Reference proteome</keyword>
<evidence type="ECO:0000313" key="8">
    <source>
        <dbReference type="EMBL" id="CEP03812.1"/>
    </source>
</evidence>
<reference evidence="8 10" key="1">
    <citation type="submission" date="2015-02" db="EMBL/GenBank/DDBJ databases">
        <authorList>
            <person name="Chooi Y.-H."/>
        </authorList>
    </citation>
    <scope>NUCLEOTIDE SEQUENCE [LARGE SCALE GENOMIC DNA]</scope>
    <source>
        <strain evidence="8">E3</strain>
    </source>
</reference>
<protein>
    <recommendedName>
        <fullName evidence="7">EF-hand domain-containing protein</fullName>
    </recommendedName>
</protein>
<dbReference type="Pfam" id="PF01544">
    <property type="entry name" value="CorA"/>
    <property type="match status" value="1"/>
</dbReference>
<evidence type="ECO:0000256" key="3">
    <source>
        <dbReference type="ARBA" id="ARBA00022989"/>
    </source>
</evidence>
<reference evidence="9 11" key="2">
    <citation type="submission" date="2018-03" db="EMBL/GenBank/DDBJ databases">
        <authorList>
            <person name="Fogelqvist J."/>
        </authorList>
    </citation>
    <scope>NUCLEOTIDE SEQUENCE [LARGE SCALE GENOMIC DNA]</scope>
</reference>
<dbReference type="GO" id="GO:0015087">
    <property type="term" value="F:cobalt ion transmembrane transporter activity"/>
    <property type="evidence" value="ECO:0007669"/>
    <property type="project" value="TreeGrafter"/>
</dbReference>
<evidence type="ECO:0000256" key="2">
    <source>
        <dbReference type="ARBA" id="ARBA00022692"/>
    </source>
</evidence>
<organism evidence="8 10">
    <name type="scientific">Plasmodiophora brassicae</name>
    <name type="common">Clubroot disease agent</name>
    <dbReference type="NCBI Taxonomy" id="37360"/>
    <lineage>
        <taxon>Eukaryota</taxon>
        <taxon>Sar</taxon>
        <taxon>Rhizaria</taxon>
        <taxon>Endomyxa</taxon>
        <taxon>Phytomyxea</taxon>
        <taxon>Plasmodiophorida</taxon>
        <taxon>Plasmodiophoridae</taxon>
        <taxon>Plasmodiophora</taxon>
    </lineage>
</organism>
<keyword evidence="2 6" id="KW-0812">Transmembrane</keyword>
<dbReference type="InterPro" id="IPR002048">
    <property type="entry name" value="EF_hand_dom"/>
</dbReference>
<dbReference type="OrthoDB" id="445088at2759"/>
<comment type="subcellular location">
    <subcellularLocation>
        <location evidence="1">Cell membrane</location>
        <topology evidence="1">Multi-pass membrane protein</topology>
    </subcellularLocation>
</comment>
<name>A0A0G4J8H1_PLABS</name>